<evidence type="ECO:0000256" key="1">
    <source>
        <dbReference type="ARBA" id="ARBA00004370"/>
    </source>
</evidence>
<feature type="transmembrane region" description="Helical" evidence="6">
    <location>
        <begin position="310"/>
        <end position="333"/>
    </location>
</feature>
<proteinExistence type="predicted"/>
<evidence type="ECO:0000256" key="5">
    <source>
        <dbReference type="SAM" id="MobiDB-lite"/>
    </source>
</evidence>
<organism evidence="8 9">
    <name type="scientific">Elysia marginata</name>
    <dbReference type="NCBI Taxonomy" id="1093978"/>
    <lineage>
        <taxon>Eukaryota</taxon>
        <taxon>Metazoa</taxon>
        <taxon>Spiralia</taxon>
        <taxon>Lophotrochozoa</taxon>
        <taxon>Mollusca</taxon>
        <taxon>Gastropoda</taxon>
        <taxon>Heterobranchia</taxon>
        <taxon>Euthyneura</taxon>
        <taxon>Panpulmonata</taxon>
        <taxon>Sacoglossa</taxon>
        <taxon>Placobranchoidea</taxon>
        <taxon>Plakobranchidae</taxon>
        <taxon>Elysia</taxon>
    </lineage>
</organism>
<feature type="region of interest" description="Disordered" evidence="5">
    <location>
        <begin position="232"/>
        <end position="299"/>
    </location>
</feature>
<keyword evidence="8" id="KW-0675">Receptor</keyword>
<evidence type="ECO:0000256" key="3">
    <source>
        <dbReference type="ARBA" id="ARBA00022989"/>
    </source>
</evidence>
<comment type="subcellular location">
    <subcellularLocation>
        <location evidence="1">Membrane</location>
    </subcellularLocation>
</comment>
<keyword evidence="2 6" id="KW-0812">Transmembrane</keyword>
<feature type="domain" description="G-protein coupled receptors family 1 profile" evidence="7">
    <location>
        <begin position="37"/>
        <end position="369"/>
    </location>
</feature>
<dbReference type="PANTHER" id="PTHR45698">
    <property type="entry name" value="TRACE AMINE-ASSOCIATED RECEPTOR 19N-RELATED"/>
    <property type="match status" value="1"/>
</dbReference>
<evidence type="ECO:0000313" key="8">
    <source>
        <dbReference type="EMBL" id="GFR99592.1"/>
    </source>
</evidence>
<feature type="transmembrane region" description="Helical" evidence="6">
    <location>
        <begin position="195"/>
        <end position="223"/>
    </location>
</feature>
<dbReference type="InterPro" id="IPR017452">
    <property type="entry name" value="GPCR_Rhodpsn_7TM"/>
</dbReference>
<feature type="transmembrane region" description="Helical" evidence="6">
    <location>
        <begin position="23"/>
        <end position="47"/>
    </location>
</feature>
<comment type="caution">
    <text evidence="8">The sequence shown here is derived from an EMBL/GenBank/DDBJ whole genome shotgun (WGS) entry which is preliminary data.</text>
</comment>
<reference evidence="8 9" key="1">
    <citation type="journal article" date="2021" name="Elife">
        <title>Chloroplast acquisition without the gene transfer in kleptoplastic sea slugs, Plakobranchus ocellatus.</title>
        <authorList>
            <person name="Maeda T."/>
            <person name="Takahashi S."/>
            <person name="Yoshida T."/>
            <person name="Shimamura S."/>
            <person name="Takaki Y."/>
            <person name="Nagai Y."/>
            <person name="Toyoda A."/>
            <person name="Suzuki Y."/>
            <person name="Arimoto A."/>
            <person name="Ishii H."/>
            <person name="Satoh N."/>
            <person name="Nishiyama T."/>
            <person name="Hasebe M."/>
            <person name="Maruyama T."/>
            <person name="Minagawa J."/>
            <person name="Obokata J."/>
            <person name="Shigenobu S."/>
        </authorList>
    </citation>
    <scope>NUCLEOTIDE SEQUENCE [LARGE SCALE GENOMIC DNA]</scope>
</reference>
<evidence type="ECO:0000256" key="4">
    <source>
        <dbReference type="ARBA" id="ARBA00023136"/>
    </source>
</evidence>
<keyword evidence="4 6" id="KW-0472">Membrane</keyword>
<feature type="transmembrane region" description="Helical" evidence="6">
    <location>
        <begin position="59"/>
        <end position="83"/>
    </location>
</feature>
<dbReference type="PANTHER" id="PTHR45698:SF1">
    <property type="entry name" value="TRACE AMINE-ASSOCIATED RECEPTOR 13C-LIKE"/>
    <property type="match status" value="1"/>
</dbReference>
<dbReference type="Proteomes" id="UP000762676">
    <property type="component" value="Unassembled WGS sequence"/>
</dbReference>
<keyword evidence="3 6" id="KW-1133">Transmembrane helix</keyword>
<dbReference type="EMBL" id="BMAT01002133">
    <property type="protein sequence ID" value="GFR99592.1"/>
    <property type="molecule type" value="Genomic_DNA"/>
</dbReference>
<dbReference type="SUPFAM" id="SSF81321">
    <property type="entry name" value="Family A G protein-coupled receptor-like"/>
    <property type="match status" value="1"/>
</dbReference>
<feature type="transmembrane region" description="Helical" evidence="6">
    <location>
        <begin position="144"/>
        <end position="164"/>
    </location>
</feature>
<dbReference type="PRINTS" id="PR00237">
    <property type="entry name" value="GPCRRHODOPSN"/>
</dbReference>
<dbReference type="InterPro" id="IPR000276">
    <property type="entry name" value="GPCR_Rhodpsn"/>
</dbReference>
<dbReference type="AlphaFoldDB" id="A0AAV4HN39"/>
<evidence type="ECO:0000256" key="6">
    <source>
        <dbReference type="SAM" id="Phobius"/>
    </source>
</evidence>
<accession>A0AAV4HN39</accession>
<dbReference type="GO" id="GO:0016020">
    <property type="term" value="C:membrane"/>
    <property type="evidence" value="ECO:0007669"/>
    <property type="project" value="UniProtKB-SubCell"/>
</dbReference>
<keyword evidence="9" id="KW-1185">Reference proteome</keyword>
<dbReference type="Pfam" id="PF00001">
    <property type="entry name" value="7tm_1"/>
    <property type="match status" value="1"/>
</dbReference>
<name>A0AAV4HN39_9GAST</name>
<feature type="compositionally biased region" description="Polar residues" evidence="5">
    <location>
        <begin position="253"/>
        <end position="284"/>
    </location>
</feature>
<evidence type="ECO:0000313" key="9">
    <source>
        <dbReference type="Proteomes" id="UP000762676"/>
    </source>
</evidence>
<sequence>MSSLMNSTQLISDELFNTINKTVMIPVNIFITILGILNNTVNIVIFTKLATTDTMTMSLTALAVSDVLFCCFTLPNFIISALISSGIQILYNVDLTSLLYVGFVWQRPLFHKISIAITMFVSCERSLCVVKPFLVKRIFTRRRVIAVLVGIFCILTALFMPVYVSGGLVKQKTPNGSDYLFVMNLSPERATAEHIVHLLSGFSLVLTTHIAIVISSVFMAVGLRRHQRFRQKVSIARPGNKPKQKEHDPQHIKTGTPNTAQGPCTVAKTTDSRSNAGFQQQTGEVNMKPGLPKTMSQDSSSKEHRLMKTVFTLAVIHVILNSPVLIHYVFYYLQPDFRVRRRFGNLYLLSVDIAASLHCLNGMVNIFVYLVLNTKFRLMFKDMFCCGSSKSN</sequence>
<dbReference type="GO" id="GO:0004930">
    <property type="term" value="F:G protein-coupled receptor activity"/>
    <property type="evidence" value="ECO:0007669"/>
    <property type="project" value="InterPro"/>
</dbReference>
<gene>
    <name evidence="8" type="ORF">ElyMa_001049100</name>
</gene>
<dbReference type="Gene3D" id="1.20.1070.10">
    <property type="entry name" value="Rhodopsin 7-helix transmembrane proteins"/>
    <property type="match status" value="1"/>
</dbReference>
<feature type="transmembrane region" description="Helical" evidence="6">
    <location>
        <begin position="353"/>
        <end position="372"/>
    </location>
</feature>
<evidence type="ECO:0000259" key="7">
    <source>
        <dbReference type="PROSITE" id="PS50262"/>
    </source>
</evidence>
<protein>
    <submittedName>
        <fullName evidence="8">Chemosensory receptor C</fullName>
    </submittedName>
</protein>
<evidence type="ECO:0000256" key="2">
    <source>
        <dbReference type="ARBA" id="ARBA00022692"/>
    </source>
</evidence>
<dbReference type="PROSITE" id="PS50262">
    <property type="entry name" value="G_PROTEIN_RECEP_F1_2"/>
    <property type="match status" value="1"/>
</dbReference>